<evidence type="ECO:0000256" key="9">
    <source>
        <dbReference type="ARBA" id="ARBA00022989"/>
    </source>
</evidence>
<dbReference type="Proteomes" id="UP001054857">
    <property type="component" value="Unassembled WGS sequence"/>
</dbReference>
<evidence type="ECO:0000256" key="2">
    <source>
        <dbReference type="ARBA" id="ARBA00004687"/>
    </source>
</evidence>
<evidence type="ECO:0000313" key="13">
    <source>
        <dbReference type="EMBL" id="GFR47147.1"/>
    </source>
</evidence>
<keyword evidence="9 11" id="KW-1133">Transmembrane helix</keyword>
<evidence type="ECO:0000256" key="11">
    <source>
        <dbReference type="RuleBase" id="RU363112"/>
    </source>
</evidence>
<keyword evidence="7 11" id="KW-0812">Transmembrane</keyword>
<keyword evidence="6 11" id="KW-0808">Transferase</keyword>
<gene>
    <name evidence="13" type="ORF">Agub_g8838</name>
</gene>
<dbReference type="GO" id="GO:0004376">
    <property type="term" value="F:GPI mannosyltransferase activity"/>
    <property type="evidence" value="ECO:0007669"/>
    <property type="project" value="InterPro"/>
</dbReference>
<dbReference type="GO" id="GO:0031501">
    <property type="term" value="C:mannosyltransferase complex"/>
    <property type="evidence" value="ECO:0007669"/>
    <property type="project" value="TreeGrafter"/>
</dbReference>
<proteinExistence type="inferred from homology"/>
<evidence type="ECO:0000256" key="4">
    <source>
        <dbReference type="ARBA" id="ARBA00022502"/>
    </source>
</evidence>
<feature type="region of interest" description="Disordered" evidence="12">
    <location>
        <begin position="522"/>
        <end position="543"/>
    </location>
</feature>
<comment type="caution">
    <text evidence="13">The sequence shown here is derived from an EMBL/GenBank/DDBJ whole genome shotgun (WGS) entry which is preliminary data.</text>
</comment>
<evidence type="ECO:0000256" key="10">
    <source>
        <dbReference type="ARBA" id="ARBA00023136"/>
    </source>
</evidence>
<feature type="region of interest" description="Disordered" evidence="12">
    <location>
        <begin position="461"/>
        <end position="508"/>
    </location>
</feature>
<feature type="transmembrane region" description="Helical" evidence="11">
    <location>
        <begin position="21"/>
        <end position="44"/>
    </location>
</feature>
<feature type="transmembrane region" description="Helical" evidence="11">
    <location>
        <begin position="164"/>
        <end position="182"/>
    </location>
</feature>
<sequence length="675" mass="71478">MGKKLGMPTVAGVLGPDERRLVLLAALVRSIVLLATTAADLLFVDYDTSKHITPVTLSSLRNTTSAVYGDLEASPAGPRTASGPQQGILQGWIVWDSVFFADIASRGYVYEQYYAFFPLLPGLVSWAPRGLFAPLLLALNAVASITTTVLLYRLGSRLTRDSRLAALACLFFIFNPATIFQAAPYTEAAFAAATLTALYWLYCRDRLLPAIAAVAASCGLRSNGVINAGYLGHGCLCRAVRAWPTSKLRAVLLALQGVAAAVIAVLPLVKFQYDGYTVFCRTESHRTAEMMMTTTDLSNEHGKSSLDSASPASPLGDASSYAWPRSWCSSRLPYIYGFVQAQYWNVGFLRYWTLQQLPNFLLAAPVLLLSIAGLAEYCRANAVLVANLGLLQPATTTATTPIPRKPQEEEGLAADASQGQARNGSSGSASGKASGGRNKEEKPLETLDELLPGGYRVGGGCMATGTAGEDSRGGRQLRKRPMTAQSSSQQAAAQAGEACEPPRGGTMREGLVLPATAATSVAGSGGSLDGKNSNGSSSSSSGRGGYLSPDLAVFMYPWAFCTAVAISTMHVQVATRFLLSSCPQLYWYMAHLWLRCEEERRRGSRGAAAGGGVASSGGAAAGGGSGMVLARCGGCLSGGGLRHGWLSWCDVALWRWCLLYLGLGCLLFINFLPWT</sequence>
<feature type="transmembrane region" description="Helical" evidence="11">
    <location>
        <begin position="131"/>
        <end position="152"/>
    </location>
</feature>
<keyword evidence="8 11" id="KW-0256">Endoplasmic reticulum</keyword>
<keyword evidence="5 11" id="KW-0328">Glycosyltransferase</keyword>
<keyword evidence="4 11" id="KW-0337">GPI-anchor biosynthesis</keyword>
<evidence type="ECO:0000313" key="14">
    <source>
        <dbReference type="Proteomes" id="UP001054857"/>
    </source>
</evidence>
<dbReference type="PANTHER" id="PTHR12468:SF2">
    <property type="entry name" value="GPI MANNOSYLTRANSFERASE 2"/>
    <property type="match status" value="1"/>
</dbReference>
<feature type="transmembrane region" description="Helical" evidence="11">
    <location>
        <begin position="188"/>
        <end position="203"/>
    </location>
</feature>
<evidence type="ECO:0000256" key="5">
    <source>
        <dbReference type="ARBA" id="ARBA00022676"/>
    </source>
</evidence>
<comment type="pathway">
    <text evidence="2 11">Glycolipid biosynthesis; glycosylphosphatidylinositol-anchor biosynthesis.</text>
</comment>
<feature type="transmembrane region" description="Helical" evidence="11">
    <location>
        <begin position="652"/>
        <end position="672"/>
    </location>
</feature>
<dbReference type="AlphaFoldDB" id="A0AAD3DU74"/>
<dbReference type="Pfam" id="PF04188">
    <property type="entry name" value="Mannosyl_trans2"/>
    <property type="match status" value="1"/>
</dbReference>
<comment type="function">
    <text evidence="11">Mannosyltransferase involved in glycosylphosphatidylinositol-anchor biosynthesis.</text>
</comment>
<dbReference type="GO" id="GO:0006506">
    <property type="term" value="P:GPI anchor biosynthetic process"/>
    <property type="evidence" value="ECO:0007669"/>
    <property type="project" value="UniProtKB-KW"/>
</dbReference>
<feature type="compositionally biased region" description="Low complexity" evidence="12">
    <location>
        <begin position="484"/>
        <end position="495"/>
    </location>
</feature>
<evidence type="ECO:0000256" key="12">
    <source>
        <dbReference type="SAM" id="MobiDB-lite"/>
    </source>
</evidence>
<dbReference type="InterPro" id="IPR007315">
    <property type="entry name" value="PIG-V/Gpi18"/>
</dbReference>
<feature type="transmembrane region" description="Helical" evidence="11">
    <location>
        <begin position="250"/>
        <end position="269"/>
    </location>
</feature>
<keyword evidence="10 11" id="KW-0472">Membrane</keyword>
<dbReference type="EC" id="2.4.1.-" evidence="11"/>
<accession>A0AAD3DU74</accession>
<reference evidence="13 14" key="1">
    <citation type="journal article" date="2021" name="Sci. Rep.">
        <title>Genome sequencing of the multicellular alga Astrephomene provides insights into convergent evolution of germ-soma differentiation.</title>
        <authorList>
            <person name="Yamashita S."/>
            <person name="Yamamoto K."/>
            <person name="Matsuzaki R."/>
            <person name="Suzuki S."/>
            <person name="Yamaguchi H."/>
            <person name="Hirooka S."/>
            <person name="Minakuchi Y."/>
            <person name="Miyagishima S."/>
            <person name="Kawachi M."/>
            <person name="Toyoda A."/>
            <person name="Nozaki H."/>
        </authorList>
    </citation>
    <scope>NUCLEOTIDE SEQUENCE [LARGE SCALE GENOMIC DNA]</scope>
    <source>
        <strain evidence="13 14">NIES-4017</strain>
    </source>
</reference>
<protein>
    <recommendedName>
        <fullName evidence="11">GPI mannosyltransferase 2</fullName>
        <ecNumber evidence="11">2.4.1.-</ecNumber>
    </recommendedName>
</protein>
<comment type="subcellular location">
    <subcellularLocation>
        <location evidence="1 11">Endoplasmic reticulum membrane</location>
        <topology evidence="1 11">Multi-pass membrane protein</topology>
    </subcellularLocation>
</comment>
<feature type="transmembrane region" description="Helical" evidence="11">
    <location>
        <begin position="551"/>
        <end position="571"/>
    </location>
</feature>
<feature type="compositionally biased region" description="Low complexity" evidence="12">
    <location>
        <begin position="529"/>
        <end position="541"/>
    </location>
</feature>
<feature type="region of interest" description="Disordered" evidence="12">
    <location>
        <begin position="396"/>
        <end position="445"/>
    </location>
</feature>
<evidence type="ECO:0000256" key="8">
    <source>
        <dbReference type="ARBA" id="ARBA00022824"/>
    </source>
</evidence>
<feature type="compositionally biased region" description="Low complexity" evidence="12">
    <location>
        <begin position="416"/>
        <end position="436"/>
    </location>
</feature>
<dbReference type="PANTHER" id="PTHR12468">
    <property type="entry name" value="GPI MANNOSYLTRANSFERASE 2"/>
    <property type="match status" value="1"/>
</dbReference>
<keyword evidence="14" id="KW-1185">Reference proteome</keyword>
<evidence type="ECO:0000256" key="3">
    <source>
        <dbReference type="ARBA" id="ARBA00008698"/>
    </source>
</evidence>
<dbReference type="GO" id="GO:0000009">
    <property type="term" value="F:alpha-1,6-mannosyltransferase activity"/>
    <property type="evidence" value="ECO:0007669"/>
    <property type="project" value="InterPro"/>
</dbReference>
<feature type="transmembrane region" description="Helical" evidence="11">
    <location>
        <begin position="360"/>
        <end position="378"/>
    </location>
</feature>
<name>A0AAD3DU74_9CHLO</name>
<evidence type="ECO:0000256" key="7">
    <source>
        <dbReference type="ARBA" id="ARBA00022692"/>
    </source>
</evidence>
<evidence type="ECO:0000256" key="1">
    <source>
        <dbReference type="ARBA" id="ARBA00004477"/>
    </source>
</evidence>
<comment type="similarity">
    <text evidence="3 11">Belongs to the PIGV family.</text>
</comment>
<dbReference type="EMBL" id="BMAR01000017">
    <property type="protein sequence ID" value="GFR47147.1"/>
    <property type="molecule type" value="Genomic_DNA"/>
</dbReference>
<dbReference type="GO" id="GO:0005789">
    <property type="term" value="C:endoplasmic reticulum membrane"/>
    <property type="evidence" value="ECO:0007669"/>
    <property type="project" value="UniProtKB-SubCell"/>
</dbReference>
<organism evidence="13 14">
    <name type="scientific">Astrephomene gubernaculifera</name>
    <dbReference type="NCBI Taxonomy" id="47775"/>
    <lineage>
        <taxon>Eukaryota</taxon>
        <taxon>Viridiplantae</taxon>
        <taxon>Chlorophyta</taxon>
        <taxon>core chlorophytes</taxon>
        <taxon>Chlorophyceae</taxon>
        <taxon>CS clade</taxon>
        <taxon>Chlamydomonadales</taxon>
        <taxon>Astrephomenaceae</taxon>
        <taxon>Astrephomene</taxon>
    </lineage>
</organism>
<evidence type="ECO:0000256" key="6">
    <source>
        <dbReference type="ARBA" id="ARBA00022679"/>
    </source>
</evidence>